<dbReference type="RefSeq" id="WP_281253630.1">
    <property type="nucleotide sequence ID" value="NZ_CP155573.1"/>
</dbReference>
<dbReference type="EMBL" id="CP155573">
    <property type="protein sequence ID" value="XFO65363.1"/>
    <property type="molecule type" value="Genomic_DNA"/>
</dbReference>
<feature type="domain" description="Peptidoglycan binding-like" evidence="2">
    <location>
        <begin position="71"/>
        <end position="124"/>
    </location>
</feature>
<dbReference type="SUPFAM" id="SSF47090">
    <property type="entry name" value="PGBD-like"/>
    <property type="match status" value="1"/>
</dbReference>
<dbReference type="Proteomes" id="UP000216752">
    <property type="component" value="Chromosome"/>
</dbReference>
<proteinExistence type="predicted"/>
<dbReference type="Gene3D" id="1.10.101.10">
    <property type="entry name" value="PGBD-like superfamily/PGBD"/>
    <property type="match status" value="1"/>
</dbReference>
<organism evidence="3 4">
    <name type="scientific">Sporomusa silvacetica DSM 10669</name>
    <dbReference type="NCBI Taxonomy" id="1123289"/>
    <lineage>
        <taxon>Bacteria</taxon>
        <taxon>Bacillati</taxon>
        <taxon>Bacillota</taxon>
        <taxon>Negativicutes</taxon>
        <taxon>Selenomonadales</taxon>
        <taxon>Sporomusaceae</taxon>
        <taxon>Sporomusa</taxon>
    </lineage>
</organism>
<dbReference type="InterPro" id="IPR036366">
    <property type="entry name" value="PGBDSf"/>
</dbReference>
<evidence type="ECO:0000259" key="2">
    <source>
        <dbReference type="Pfam" id="PF01471"/>
    </source>
</evidence>
<reference evidence="3" key="1">
    <citation type="submission" date="2024-05" db="EMBL/GenBank/DDBJ databases">
        <title>Isolation and characterization of Sporomusa carbonis sp. nov., a carboxydotrophic hydrogenogen in the genus of Sporomusa isolated from a charcoal burning pile.</title>
        <authorList>
            <person name="Boeer T."/>
            <person name="Rosenbaum F."/>
            <person name="Eysell L."/>
            <person name="Mueller V."/>
            <person name="Daniel R."/>
            <person name="Poehlein A."/>
        </authorList>
    </citation>
    <scope>NUCLEOTIDE SEQUENCE [LARGE SCALE GENOMIC DNA]</scope>
    <source>
        <strain evidence="3">DSM 10669</strain>
    </source>
</reference>
<dbReference type="InterPro" id="IPR047773">
    <property type="entry name" value="YHYH_dom_bact"/>
</dbReference>
<sequence length="126" mass="13553">MKKRLSILLMATTLIVATLPLSFTNAHPGRTDSSGGHYVRTSGWGYPVGSYHYHNGGPARPSKNKPADIADIKLVQQRLNELGYDCGEADGIKGEKTEQAIKNFQSDKGLESDGIVGPKTKEALGL</sequence>
<dbReference type="InterPro" id="IPR036365">
    <property type="entry name" value="PGBD-like_sf"/>
</dbReference>
<gene>
    <name evidence="3" type="ORF">SPSIL_014730</name>
</gene>
<keyword evidence="1" id="KW-0732">Signal</keyword>
<accession>A0ABZ3IIX7</accession>
<feature type="chain" id="PRO_5045270572" description="Peptidoglycan binding-like domain-containing protein" evidence="1">
    <location>
        <begin position="27"/>
        <end position="126"/>
    </location>
</feature>
<dbReference type="Pfam" id="PF01471">
    <property type="entry name" value="PG_binding_1"/>
    <property type="match status" value="1"/>
</dbReference>
<evidence type="ECO:0000313" key="4">
    <source>
        <dbReference type="Proteomes" id="UP000216752"/>
    </source>
</evidence>
<feature type="signal peptide" evidence="1">
    <location>
        <begin position="1"/>
        <end position="26"/>
    </location>
</feature>
<dbReference type="NCBIfam" id="NF033223">
    <property type="entry name" value="YHYH_alt"/>
    <property type="match status" value="1"/>
</dbReference>
<evidence type="ECO:0000256" key="1">
    <source>
        <dbReference type="SAM" id="SignalP"/>
    </source>
</evidence>
<protein>
    <recommendedName>
        <fullName evidence="2">Peptidoglycan binding-like domain-containing protein</fullName>
    </recommendedName>
</protein>
<name>A0ABZ3IIX7_9FIRM</name>
<keyword evidence="4" id="KW-1185">Reference proteome</keyword>
<dbReference type="InterPro" id="IPR002477">
    <property type="entry name" value="Peptidoglycan-bd-like"/>
</dbReference>
<evidence type="ECO:0000313" key="3">
    <source>
        <dbReference type="EMBL" id="XFO65363.1"/>
    </source>
</evidence>